<evidence type="ECO:0000256" key="3">
    <source>
        <dbReference type="ARBA" id="ARBA00022448"/>
    </source>
</evidence>
<proteinExistence type="inferred from homology"/>
<evidence type="ECO:0000313" key="9">
    <source>
        <dbReference type="EMBL" id="CCO45027.1"/>
    </source>
</evidence>
<evidence type="ECO:0000256" key="5">
    <source>
        <dbReference type="ARBA" id="ARBA00022692"/>
    </source>
</evidence>
<dbReference type="AlphaFoldDB" id="A0AAV2VK37"/>
<evidence type="ECO:0000256" key="8">
    <source>
        <dbReference type="RuleBase" id="RU363041"/>
    </source>
</evidence>
<comment type="caution">
    <text evidence="9">The sequence shown here is derived from an EMBL/GenBank/DDBJ whole genome shotgun (WGS) entry which is preliminary data.</text>
</comment>
<feature type="transmembrane region" description="Helical" evidence="8">
    <location>
        <begin position="37"/>
        <end position="59"/>
    </location>
</feature>
<feature type="transmembrane region" description="Helical" evidence="8">
    <location>
        <begin position="7"/>
        <end position="31"/>
    </location>
</feature>
<organism evidence="9 10">
    <name type="scientific">Vibrio nigripulchritudo SOn1</name>
    <dbReference type="NCBI Taxonomy" id="1238450"/>
    <lineage>
        <taxon>Bacteria</taxon>
        <taxon>Pseudomonadati</taxon>
        <taxon>Pseudomonadota</taxon>
        <taxon>Gammaproteobacteria</taxon>
        <taxon>Vibrionales</taxon>
        <taxon>Vibrionaceae</taxon>
        <taxon>Vibrio</taxon>
    </lineage>
</organism>
<keyword evidence="3" id="KW-0813">Transport</keyword>
<protein>
    <recommendedName>
        <fullName evidence="8">Probable membrane transporter protein</fullName>
    </recommendedName>
</protein>
<keyword evidence="7 8" id="KW-0472">Membrane</keyword>
<dbReference type="RefSeq" id="WP_022610657.1">
    <property type="nucleotide sequence ID" value="NZ_LK391965.1"/>
</dbReference>
<dbReference type="Pfam" id="PF01925">
    <property type="entry name" value="TauE"/>
    <property type="match status" value="1"/>
</dbReference>
<keyword evidence="4 8" id="KW-1003">Cell membrane</keyword>
<keyword evidence="5 8" id="KW-0812">Transmembrane</keyword>
<dbReference type="Proteomes" id="UP000018211">
    <property type="component" value="Unassembled WGS sequence"/>
</dbReference>
<reference evidence="9 10" key="1">
    <citation type="journal article" date="2013" name="ISME J.">
        <title>Comparative genomics of pathogenic lineages of Vibrio nigripulchritudo identifies virulence-associated traits.</title>
        <authorList>
            <person name="Goudenege D."/>
            <person name="Labreuche Y."/>
            <person name="Krin E."/>
            <person name="Ansquer D."/>
            <person name="Mangenot S."/>
            <person name="Calteau A."/>
            <person name="Medigue C."/>
            <person name="Mazel D."/>
            <person name="Polz M.F."/>
            <person name="Le Roux F."/>
        </authorList>
    </citation>
    <scope>NUCLEOTIDE SEQUENCE [LARGE SCALE GENOMIC DNA]</scope>
    <source>
        <strain evidence="9 10">SOn1</strain>
    </source>
</reference>
<name>A0AAV2VK37_9VIBR</name>
<evidence type="ECO:0000256" key="6">
    <source>
        <dbReference type="ARBA" id="ARBA00022989"/>
    </source>
</evidence>
<evidence type="ECO:0000256" key="7">
    <source>
        <dbReference type="ARBA" id="ARBA00023136"/>
    </source>
</evidence>
<evidence type="ECO:0000256" key="4">
    <source>
        <dbReference type="ARBA" id="ARBA00022475"/>
    </source>
</evidence>
<feature type="transmembrane region" description="Helical" evidence="8">
    <location>
        <begin position="71"/>
        <end position="90"/>
    </location>
</feature>
<dbReference type="PANTHER" id="PTHR30269:SF37">
    <property type="entry name" value="MEMBRANE TRANSPORTER PROTEIN"/>
    <property type="match status" value="1"/>
</dbReference>
<accession>A0AAV2VK37</accession>
<dbReference type="EMBL" id="CAOF01000040">
    <property type="protein sequence ID" value="CCO45027.1"/>
    <property type="molecule type" value="Genomic_DNA"/>
</dbReference>
<feature type="transmembrane region" description="Helical" evidence="8">
    <location>
        <begin position="128"/>
        <end position="148"/>
    </location>
</feature>
<feature type="transmembrane region" description="Helical" evidence="8">
    <location>
        <begin position="96"/>
        <end position="116"/>
    </location>
</feature>
<feature type="transmembrane region" description="Helical" evidence="8">
    <location>
        <begin position="228"/>
        <end position="249"/>
    </location>
</feature>
<comment type="subcellular location">
    <subcellularLocation>
        <location evidence="1 8">Cell membrane</location>
        <topology evidence="1 8">Multi-pass membrane protein</topology>
    </subcellularLocation>
</comment>
<dbReference type="InterPro" id="IPR002781">
    <property type="entry name" value="TM_pro_TauE-like"/>
</dbReference>
<evidence type="ECO:0000256" key="1">
    <source>
        <dbReference type="ARBA" id="ARBA00004651"/>
    </source>
</evidence>
<keyword evidence="6 8" id="KW-1133">Transmembrane helix</keyword>
<evidence type="ECO:0000256" key="2">
    <source>
        <dbReference type="ARBA" id="ARBA00009142"/>
    </source>
</evidence>
<feature type="transmembrane region" description="Helical" evidence="8">
    <location>
        <begin position="194"/>
        <end position="213"/>
    </location>
</feature>
<sequence>MELTLLLVIIAFGTYFQTVTGFGLAIIIVGLTSAFKLYSLPVVAAIISLITVANCVTALKAVGRRTPWRKWAFTVLGSIPGVYIGVWGLNHLSGDALSVLEFLLGGMILYSAISLFRRTAAKQELSSFASFSVAGFASGLSGGLFGLGGPPLIYHFYRQPMAIEHIRALLLSTFLCSSLSRTIILAWENQLTPEILTISAIAIPLVMVVTYLTQKYPSDIEPNTMRKGIALVLFLIAIRLMAPFFIDLFV</sequence>
<evidence type="ECO:0000313" key="10">
    <source>
        <dbReference type="Proteomes" id="UP000018211"/>
    </source>
</evidence>
<comment type="similarity">
    <text evidence="2 8">Belongs to the 4-toluene sulfonate uptake permease (TSUP) (TC 2.A.102) family.</text>
</comment>
<gene>
    <name evidence="9" type="ORF">VIBNISOn1_1340023</name>
</gene>
<dbReference type="GO" id="GO:0005886">
    <property type="term" value="C:plasma membrane"/>
    <property type="evidence" value="ECO:0007669"/>
    <property type="project" value="UniProtKB-SubCell"/>
</dbReference>
<dbReference type="PANTHER" id="PTHR30269">
    <property type="entry name" value="TRANSMEMBRANE PROTEIN YFCA"/>
    <property type="match status" value="1"/>
</dbReference>
<dbReference type="InterPro" id="IPR052017">
    <property type="entry name" value="TSUP"/>
</dbReference>